<dbReference type="Pfam" id="PF24883">
    <property type="entry name" value="NPHP3_N"/>
    <property type="match status" value="1"/>
</dbReference>
<dbReference type="Proteomes" id="UP000243081">
    <property type="component" value="Unassembled WGS sequence"/>
</dbReference>
<dbReference type="PANTHER" id="PTHR10039">
    <property type="entry name" value="AMELOGENIN"/>
    <property type="match status" value="1"/>
</dbReference>
<evidence type="ECO:0000259" key="2">
    <source>
        <dbReference type="Pfam" id="PF24883"/>
    </source>
</evidence>
<gene>
    <name evidence="3" type="ORF">LLEC1_03361</name>
</gene>
<keyword evidence="1" id="KW-0677">Repeat</keyword>
<organism evidence="3 4">
    <name type="scientific">Cordyceps confragosa</name>
    <name type="common">Lecanicillium lecanii</name>
    <dbReference type="NCBI Taxonomy" id="2714763"/>
    <lineage>
        <taxon>Eukaryota</taxon>
        <taxon>Fungi</taxon>
        <taxon>Dikarya</taxon>
        <taxon>Ascomycota</taxon>
        <taxon>Pezizomycotina</taxon>
        <taxon>Sordariomycetes</taxon>
        <taxon>Hypocreomycetidae</taxon>
        <taxon>Hypocreales</taxon>
        <taxon>Cordycipitaceae</taxon>
        <taxon>Akanthomyces</taxon>
    </lineage>
</organism>
<accession>A0A179HZ00</accession>
<dbReference type="PANTHER" id="PTHR10039:SF5">
    <property type="entry name" value="NACHT DOMAIN-CONTAINING PROTEIN"/>
    <property type="match status" value="1"/>
</dbReference>
<dbReference type="SUPFAM" id="SSF52540">
    <property type="entry name" value="P-loop containing nucleoside triphosphate hydrolases"/>
    <property type="match status" value="1"/>
</dbReference>
<dbReference type="Gene3D" id="3.40.50.300">
    <property type="entry name" value="P-loop containing nucleotide triphosphate hydrolases"/>
    <property type="match status" value="1"/>
</dbReference>
<evidence type="ECO:0000313" key="4">
    <source>
        <dbReference type="Proteomes" id="UP000243081"/>
    </source>
</evidence>
<reference evidence="3 4" key="1">
    <citation type="submission" date="2016-03" db="EMBL/GenBank/DDBJ databases">
        <title>Fine-scale spatial genetic structure of a fungal parasite of coffee scale insects.</title>
        <authorList>
            <person name="Jackson D."/>
            <person name="Zemenick K.A."/>
            <person name="Malloure B."/>
            <person name="Quandt C.A."/>
            <person name="James T.Y."/>
        </authorList>
    </citation>
    <scope>NUCLEOTIDE SEQUENCE [LARGE SCALE GENOMIC DNA]</scope>
    <source>
        <strain evidence="3 4">UM487</strain>
    </source>
</reference>
<feature type="domain" description="Nephrocystin 3-like N-terminal" evidence="2">
    <location>
        <begin position="336"/>
        <end position="517"/>
    </location>
</feature>
<protein>
    <recommendedName>
        <fullName evidence="2">Nephrocystin 3-like N-terminal domain-containing protein</fullName>
    </recommendedName>
</protein>
<dbReference type="InterPro" id="IPR027417">
    <property type="entry name" value="P-loop_NTPase"/>
</dbReference>
<comment type="caution">
    <text evidence="3">The sequence shown here is derived from an EMBL/GenBank/DDBJ whole genome shotgun (WGS) entry which is preliminary data.</text>
</comment>
<dbReference type="OrthoDB" id="443402at2759"/>
<dbReference type="InterPro" id="IPR056884">
    <property type="entry name" value="NPHP3-like_N"/>
</dbReference>
<name>A0A179HZ00_CORDF</name>
<proteinExistence type="predicted"/>
<evidence type="ECO:0000313" key="3">
    <source>
        <dbReference type="EMBL" id="OAQ95647.1"/>
    </source>
</evidence>
<sequence length="561" mass="63014">MDALAALSLASALMRFAEYGSKLLSQAPKLYKPAHGALTDRIDVEALVRDLLSLKQNLQRRAPTRCAAAKHTTDADKAKALEALCARCLGAAQDLLAHLSRLKTKPKATKQGLSQKKSQPDKWRSLLGADVLEALDSQQQPVMMQFRAWVDFHTALRAVWNRQEMEALEDSIWETRKDIQFQMLASIRGAFGQLARQRSQTSHELKKFATRVMDSFYKSEDTFISQMQLQSQRLLQFAESDKDREDDDAFGISVGDNSQGVGSLQTPEHAKNYNEPRVINSRVENELRTLISETCVLSSLSFATMVDRRESVEKAHARTFGWIYKDAENAQVPWSNFVDWLRHGDGIYWINGKVGCGKSTFMRYLYENKTTQQELATWAAGLPCEVYSFFFWNSGGEHQKSQLGLLRSLLFDILQRHRSLMREAMPDVWGAWSARADAALEERLPYDSSSLPSEPEALSVEALRGIFQNALECLGKSTKLCFFIDGLDEYGADHSDIIRLTTQCAVLRNVKFCLSSRPLEVFETSFAGLPTLRLQDLTHGDLSHYVPVPSAAHATALTTSG</sequence>
<dbReference type="AlphaFoldDB" id="A0A179HZ00"/>
<keyword evidence="4" id="KW-1185">Reference proteome</keyword>
<evidence type="ECO:0000256" key="1">
    <source>
        <dbReference type="ARBA" id="ARBA00022737"/>
    </source>
</evidence>
<dbReference type="EMBL" id="LUKN01004733">
    <property type="protein sequence ID" value="OAQ95647.1"/>
    <property type="molecule type" value="Genomic_DNA"/>
</dbReference>